<keyword evidence="15" id="KW-0175">Coiled coil</keyword>
<evidence type="ECO:0000256" key="12">
    <source>
        <dbReference type="ARBA" id="ARBA00037847"/>
    </source>
</evidence>
<evidence type="ECO:0000256" key="15">
    <source>
        <dbReference type="SAM" id="Coils"/>
    </source>
</evidence>
<keyword evidence="5 13" id="KW-0812">Transmembrane</keyword>
<evidence type="ECO:0000256" key="2">
    <source>
        <dbReference type="ARBA" id="ARBA00022448"/>
    </source>
</evidence>
<name>A0A9D2JNC3_9FIRM</name>
<dbReference type="GO" id="GO:0005886">
    <property type="term" value="C:plasma membrane"/>
    <property type="evidence" value="ECO:0007669"/>
    <property type="project" value="UniProtKB-SubCell"/>
</dbReference>
<dbReference type="PANTHER" id="PTHR33445:SF1">
    <property type="entry name" value="ATP SYNTHASE SUBUNIT B"/>
    <property type="match status" value="1"/>
</dbReference>
<keyword evidence="7 13" id="KW-1133">Transmembrane helix</keyword>
<accession>A0A9D2JNC3</accession>
<dbReference type="GO" id="GO:0045259">
    <property type="term" value="C:proton-transporting ATP synthase complex"/>
    <property type="evidence" value="ECO:0007669"/>
    <property type="project" value="UniProtKB-KW"/>
</dbReference>
<dbReference type="PANTHER" id="PTHR33445">
    <property type="entry name" value="ATP SYNTHASE SUBUNIT B', CHLOROPLASTIC"/>
    <property type="match status" value="1"/>
</dbReference>
<gene>
    <name evidence="13 16" type="primary">atpF</name>
    <name evidence="16" type="ORF">H9724_03510</name>
</gene>
<feature type="transmembrane region" description="Helical" evidence="13">
    <location>
        <begin position="6"/>
        <end position="23"/>
    </location>
</feature>
<keyword evidence="4 13" id="KW-0138">CF(0)</keyword>
<protein>
    <recommendedName>
        <fullName evidence="13">ATP synthase subunit b</fullName>
    </recommendedName>
    <alternativeName>
        <fullName evidence="13">ATP synthase F(0) sector subunit b</fullName>
    </alternativeName>
    <alternativeName>
        <fullName evidence="13">ATPase subunit I</fullName>
    </alternativeName>
    <alternativeName>
        <fullName evidence="13">F-type ATPase subunit b</fullName>
        <shortName evidence="13">F-ATPase subunit b</shortName>
    </alternativeName>
</protein>
<dbReference type="HAMAP" id="MF_01398">
    <property type="entry name" value="ATP_synth_b_bprime"/>
    <property type="match status" value="1"/>
</dbReference>
<evidence type="ECO:0000256" key="7">
    <source>
        <dbReference type="ARBA" id="ARBA00022989"/>
    </source>
</evidence>
<dbReference type="InterPro" id="IPR005864">
    <property type="entry name" value="ATP_synth_F0_bsu_bac"/>
</dbReference>
<evidence type="ECO:0000256" key="8">
    <source>
        <dbReference type="ARBA" id="ARBA00023065"/>
    </source>
</evidence>
<sequence>MLDIQPSTIIFTIINLLVLYFFFRKFLFGRVNAVLEEREQLIHKEISEAEANNAKAQELQKEYEAKLAGAREEAAQLVAGAKARADQAYAARMAEAEADAKQAAAEAETRLAAERSEMLRSARAEVAKLAVLAATEVAGKRLDTDSDRALAEEFLEKVGEAK</sequence>
<dbReference type="InterPro" id="IPR002146">
    <property type="entry name" value="ATP_synth_b/b'su_bac/chlpt"/>
</dbReference>
<dbReference type="Pfam" id="PF00430">
    <property type="entry name" value="ATP-synt_B"/>
    <property type="match status" value="1"/>
</dbReference>
<dbReference type="AlphaFoldDB" id="A0A9D2JNC3"/>
<evidence type="ECO:0000256" key="3">
    <source>
        <dbReference type="ARBA" id="ARBA00022475"/>
    </source>
</evidence>
<evidence type="ECO:0000256" key="9">
    <source>
        <dbReference type="ARBA" id="ARBA00023136"/>
    </source>
</evidence>
<dbReference type="GO" id="GO:0046933">
    <property type="term" value="F:proton-transporting ATP synthase activity, rotational mechanism"/>
    <property type="evidence" value="ECO:0007669"/>
    <property type="project" value="UniProtKB-UniRule"/>
</dbReference>
<comment type="subcellular location">
    <subcellularLocation>
        <location evidence="13">Cell membrane</location>
        <topology evidence="13">Single-pass membrane protein</topology>
    </subcellularLocation>
    <subcellularLocation>
        <location evidence="12">Endomembrane system</location>
        <topology evidence="12">Single-pass membrane protein</topology>
    </subcellularLocation>
</comment>
<dbReference type="NCBIfam" id="TIGR01144">
    <property type="entry name" value="ATP_synt_b"/>
    <property type="match status" value="1"/>
</dbReference>
<evidence type="ECO:0000256" key="6">
    <source>
        <dbReference type="ARBA" id="ARBA00022781"/>
    </source>
</evidence>
<dbReference type="CDD" id="cd06503">
    <property type="entry name" value="ATP-synt_Fo_b"/>
    <property type="match status" value="1"/>
</dbReference>
<keyword evidence="2 13" id="KW-0813">Transport</keyword>
<dbReference type="GO" id="GO:0012505">
    <property type="term" value="C:endomembrane system"/>
    <property type="evidence" value="ECO:0007669"/>
    <property type="project" value="UniProtKB-SubCell"/>
</dbReference>
<evidence type="ECO:0000313" key="16">
    <source>
        <dbReference type="EMBL" id="HIZ61820.1"/>
    </source>
</evidence>
<evidence type="ECO:0000256" key="14">
    <source>
        <dbReference type="RuleBase" id="RU003848"/>
    </source>
</evidence>
<evidence type="ECO:0000313" key="17">
    <source>
        <dbReference type="Proteomes" id="UP000824105"/>
    </source>
</evidence>
<evidence type="ECO:0000256" key="4">
    <source>
        <dbReference type="ARBA" id="ARBA00022547"/>
    </source>
</evidence>
<evidence type="ECO:0000256" key="11">
    <source>
        <dbReference type="ARBA" id="ARBA00025198"/>
    </source>
</evidence>
<keyword evidence="8 13" id="KW-0406">Ion transport</keyword>
<keyword evidence="6 13" id="KW-0375">Hydrogen ion transport</keyword>
<comment type="subunit">
    <text evidence="13">F-type ATPases have 2 components, F(1) - the catalytic core - and F(0) - the membrane proton channel. F(1) has five subunits: alpha(3), beta(3), gamma(1), delta(1), epsilon(1). F(0) has three main subunits: a(1), b(2) and c(10-14). The alpha and beta chains form an alternating ring which encloses part of the gamma chain. F(1) is attached to F(0) by a central stalk formed by the gamma and epsilon chains, while a peripheral stalk is formed by the delta and b chains.</text>
</comment>
<dbReference type="GO" id="GO:0046961">
    <property type="term" value="F:proton-transporting ATPase activity, rotational mechanism"/>
    <property type="evidence" value="ECO:0007669"/>
    <property type="project" value="TreeGrafter"/>
</dbReference>
<dbReference type="EMBL" id="DXBF01000031">
    <property type="protein sequence ID" value="HIZ61820.1"/>
    <property type="molecule type" value="Genomic_DNA"/>
</dbReference>
<evidence type="ECO:0000256" key="13">
    <source>
        <dbReference type="HAMAP-Rule" id="MF_01398"/>
    </source>
</evidence>
<evidence type="ECO:0000256" key="10">
    <source>
        <dbReference type="ARBA" id="ARBA00023310"/>
    </source>
</evidence>
<dbReference type="InterPro" id="IPR050059">
    <property type="entry name" value="ATP_synthase_B_chain"/>
</dbReference>
<dbReference type="Proteomes" id="UP000824105">
    <property type="component" value="Unassembled WGS sequence"/>
</dbReference>
<keyword evidence="10 13" id="KW-0066">ATP synthesis</keyword>
<feature type="coiled-coil region" evidence="15">
    <location>
        <begin position="32"/>
        <end position="73"/>
    </location>
</feature>
<proteinExistence type="inferred from homology"/>
<keyword evidence="9 13" id="KW-0472">Membrane</keyword>
<evidence type="ECO:0000256" key="1">
    <source>
        <dbReference type="ARBA" id="ARBA00005513"/>
    </source>
</evidence>
<comment type="caution">
    <text evidence="16">The sequence shown here is derived from an EMBL/GenBank/DDBJ whole genome shotgun (WGS) entry which is preliminary data.</text>
</comment>
<comment type="function">
    <text evidence="11 13">F(1)F(0) ATP synthase produces ATP from ADP in the presence of a proton or sodium gradient. F-type ATPases consist of two structural domains, F(1) containing the extramembraneous catalytic core and F(0) containing the membrane proton channel, linked together by a central stalk and a peripheral stalk. During catalysis, ATP synthesis in the catalytic domain of F(1) is coupled via a rotary mechanism of the central stalk subunits to proton translocation.</text>
</comment>
<comment type="similarity">
    <text evidence="1 13 14">Belongs to the ATPase B chain family.</text>
</comment>
<evidence type="ECO:0000256" key="5">
    <source>
        <dbReference type="ARBA" id="ARBA00022692"/>
    </source>
</evidence>
<keyword evidence="3 13" id="KW-1003">Cell membrane</keyword>
<comment type="function">
    <text evidence="13">Component of the F(0) channel, it forms part of the peripheral stalk, linking F(1) to F(0).</text>
</comment>
<organism evidence="16 17">
    <name type="scientific">Candidatus Gemmiger avistercoris</name>
    <dbReference type="NCBI Taxonomy" id="2838606"/>
    <lineage>
        <taxon>Bacteria</taxon>
        <taxon>Bacillati</taxon>
        <taxon>Bacillota</taxon>
        <taxon>Clostridia</taxon>
        <taxon>Eubacteriales</taxon>
        <taxon>Gemmiger</taxon>
    </lineage>
</organism>
<reference evidence="16" key="2">
    <citation type="submission" date="2021-04" db="EMBL/GenBank/DDBJ databases">
        <authorList>
            <person name="Gilroy R."/>
        </authorList>
    </citation>
    <scope>NUCLEOTIDE SEQUENCE</scope>
    <source>
        <strain evidence="16">CHK188-11489</strain>
    </source>
</reference>
<reference evidence="16" key="1">
    <citation type="journal article" date="2021" name="PeerJ">
        <title>Extensive microbial diversity within the chicken gut microbiome revealed by metagenomics and culture.</title>
        <authorList>
            <person name="Gilroy R."/>
            <person name="Ravi A."/>
            <person name="Getino M."/>
            <person name="Pursley I."/>
            <person name="Horton D.L."/>
            <person name="Alikhan N.F."/>
            <person name="Baker D."/>
            <person name="Gharbi K."/>
            <person name="Hall N."/>
            <person name="Watson M."/>
            <person name="Adriaenssens E.M."/>
            <person name="Foster-Nyarko E."/>
            <person name="Jarju S."/>
            <person name="Secka A."/>
            <person name="Antonio M."/>
            <person name="Oren A."/>
            <person name="Chaudhuri R.R."/>
            <person name="La Ragione R."/>
            <person name="Hildebrand F."/>
            <person name="Pallen M.J."/>
        </authorList>
    </citation>
    <scope>NUCLEOTIDE SEQUENCE</scope>
    <source>
        <strain evidence="16">CHK188-11489</strain>
    </source>
</reference>